<name>E3K3Z2_PUCGT</name>
<organism evidence="2 3">
    <name type="scientific">Puccinia graminis f. sp. tritici (strain CRL 75-36-700-3 / race SCCL)</name>
    <name type="common">Black stem rust fungus</name>
    <dbReference type="NCBI Taxonomy" id="418459"/>
    <lineage>
        <taxon>Eukaryota</taxon>
        <taxon>Fungi</taxon>
        <taxon>Dikarya</taxon>
        <taxon>Basidiomycota</taxon>
        <taxon>Pucciniomycotina</taxon>
        <taxon>Pucciniomycetes</taxon>
        <taxon>Pucciniales</taxon>
        <taxon>Pucciniaceae</taxon>
        <taxon>Puccinia</taxon>
    </lineage>
</organism>
<dbReference type="InParanoid" id="E3K3Z2"/>
<keyword evidence="3" id="KW-1185">Reference proteome</keyword>
<protein>
    <submittedName>
        <fullName evidence="2">Uncharacterized protein</fullName>
    </submittedName>
</protein>
<dbReference type="GeneID" id="10536814"/>
<feature type="region of interest" description="Disordered" evidence="1">
    <location>
        <begin position="1"/>
        <end position="22"/>
    </location>
</feature>
<dbReference type="OrthoDB" id="10457931at2759"/>
<reference evidence="3" key="2">
    <citation type="journal article" date="2011" name="Proc. Natl. Acad. Sci. U.S.A.">
        <title>Obligate biotrophy features unraveled by the genomic analysis of rust fungi.</title>
        <authorList>
            <person name="Duplessis S."/>
            <person name="Cuomo C.A."/>
            <person name="Lin Y.-C."/>
            <person name="Aerts A."/>
            <person name="Tisserant E."/>
            <person name="Veneault-Fourrey C."/>
            <person name="Joly D.L."/>
            <person name="Hacquard S."/>
            <person name="Amselem J."/>
            <person name="Cantarel B.L."/>
            <person name="Chiu R."/>
            <person name="Coutinho P.M."/>
            <person name="Feau N."/>
            <person name="Field M."/>
            <person name="Frey P."/>
            <person name="Gelhaye E."/>
            <person name="Goldberg J."/>
            <person name="Grabherr M.G."/>
            <person name="Kodira C.D."/>
            <person name="Kohler A."/>
            <person name="Kuees U."/>
            <person name="Lindquist E.A."/>
            <person name="Lucas S.M."/>
            <person name="Mago R."/>
            <person name="Mauceli E."/>
            <person name="Morin E."/>
            <person name="Murat C."/>
            <person name="Pangilinan J.L."/>
            <person name="Park R."/>
            <person name="Pearson M."/>
            <person name="Quesneville H."/>
            <person name="Rouhier N."/>
            <person name="Sakthikumar S."/>
            <person name="Salamov A.A."/>
            <person name="Schmutz J."/>
            <person name="Selles B."/>
            <person name="Shapiro H."/>
            <person name="Tanguay P."/>
            <person name="Tuskan G.A."/>
            <person name="Henrissat B."/>
            <person name="Van de Peer Y."/>
            <person name="Rouze P."/>
            <person name="Ellis J.G."/>
            <person name="Dodds P.N."/>
            <person name="Schein J.E."/>
            <person name="Zhong S."/>
            <person name="Hamelin R.C."/>
            <person name="Grigoriev I.V."/>
            <person name="Szabo L.J."/>
            <person name="Martin F."/>
        </authorList>
    </citation>
    <scope>NUCLEOTIDE SEQUENCE [LARGE SCALE GENOMIC DNA]</scope>
    <source>
        <strain evidence="3">CRL 75-36-700-3 / race SCCL</strain>
    </source>
</reference>
<proteinExistence type="predicted"/>
<dbReference type="VEuPathDB" id="FungiDB:PGTG_04750"/>
<dbReference type="KEGG" id="pgr:PGTG_04750"/>
<dbReference type="AlphaFoldDB" id="E3K3Z2"/>
<accession>E3K3Z2</accession>
<evidence type="ECO:0000313" key="3">
    <source>
        <dbReference type="Proteomes" id="UP000008783"/>
    </source>
</evidence>
<evidence type="ECO:0000313" key="2">
    <source>
        <dbReference type="EMBL" id="EFP78794.2"/>
    </source>
</evidence>
<dbReference type="RefSeq" id="XP_003323213.2">
    <property type="nucleotide sequence ID" value="XM_003323165.2"/>
</dbReference>
<reference key="1">
    <citation type="submission" date="2007-01" db="EMBL/GenBank/DDBJ databases">
        <title>The Genome Sequence of Puccinia graminis f. sp. tritici Strain CRL 75-36-700-3.</title>
        <authorList>
            <consortium name="The Broad Institute Genome Sequencing Platform"/>
            <person name="Birren B."/>
            <person name="Lander E."/>
            <person name="Galagan J."/>
            <person name="Nusbaum C."/>
            <person name="Devon K."/>
            <person name="Cuomo C."/>
            <person name="Jaffe D."/>
            <person name="Butler J."/>
            <person name="Alvarez P."/>
            <person name="Gnerre S."/>
            <person name="Grabherr M."/>
            <person name="Mauceli E."/>
            <person name="Brockman W."/>
            <person name="Young S."/>
            <person name="LaButti K."/>
            <person name="Sykes S."/>
            <person name="DeCaprio D."/>
            <person name="Crawford M."/>
            <person name="Koehrsen M."/>
            <person name="Engels R."/>
            <person name="Montgomery P."/>
            <person name="Pearson M."/>
            <person name="Howarth C."/>
            <person name="Larson L."/>
            <person name="White J."/>
            <person name="Zeng Q."/>
            <person name="Kodira C."/>
            <person name="Yandava C."/>
            <person name="Alvarado L."/>
            <person name="O'Leary S."/>
            <person name="Szabo L."/>
            <person name="Dean R."/>
            <person name="Schein J."/>
        </authorList>
    </citation>
    <scope>NUCLEOTIDE SEQUENCE</scope>
    <source>
        <strain>CRL 75-36-700-3</strain>
    </source>
</reference>
<sequence length="113" mass="12671">MANTSYSNGRVPPLPFANSPEGLQESWLEPSLSADPNAEAFRLFHDNVCTESQFKNAYNQPTARSTGSESAPKPQLRAIYLDYHVYYQSVWNYPVGSDRVWKGKCAVNKAALR</sequence>
<gene>
    <name evidence="2" type="ORF">PGTG_04750</name>
</gene>
<evidence type="ECO:0000256" key="1">
    <source>
        <dbReference type="SAM" id="MobiDB-lite"/>
    </source>
</evidence>
<dbReference type="Proteomes" id="UP000008783">
    <property type="component" value="Unassembled WGS sequence"/>
</dbReference>
<dbReference type="EMBL" id="DS178271">
    <property type="protein sequence ID" value="EFP78794.2"/>
    <property type="molecule type" value="Genomic_DNA"/>
</dbReference>
<dbReference type="HOGENOM" id="CLU_2134778_0_0_1"/>